<dbReference type="AlphaFoldDB" id="A0A401UK39"/>
<protein>
    <submittedName>
        <fullName evidence="1">Uncharacterized protein</fullName>
    </submittedName>
</protein>
<evidence type="ECO:0000313" key="2">
    <source>
        <dbReference type="Proteomes" id="UP000287872"/>
    </source>
</evidence>
<organism evidence="1 2">
    <name type="scientific">Clostridium tagluense</name>
    <dbReference type="NCBI Taxonomy" id="360422"/>
    <lineage>
        <taxon>Bacteria</taxon>
        <taxon>Bacillati</taxon>
        <taxon>Bacillota</taxon>
        <taxon>Clostridia</taxon>
        <taxon>Eubacteriales</taxon>
        <taxon>Clostridiaceae</taxon>
        <taxon>Clostridium</taxon>
    </lineage>
</organism>
<evidence type="ECO:0000313" key="1">
    <source>
        <dbReference type="EMBL" id="GCD09914.1"/>
    </source>
</evidence>
<dbReference type="EMBL" id="BHYK01000007">
    <property type="protein sequence ID" value="GCD09914.1"/>
    <property type="molecule type" value="Genomic_DNA"/>
</dbReference>
<gene>
    <name evidence="1" type="ORF">Ctaglu_15370</name>
</gene>
<name>A0A401UK39_9CLOT</name>
<comment type="caution">
    <text evidence="1">The sequence shown here is derived from an EMBL/GenBank/DDBJ whole genome shotgun (WGS) entry which is preliminary data.</text>
</comment>
<accession>A0A401UK39</accession>
<proteinExistence type="predicted"/>
<sequence length="100" mass="11962">MIKLEEIYKLCECCEKQDRKTGIMKLMEKGYSEIIATKYYNIWKRHYMDCSSQDSTLSGIYIKTSKEKRLLEECTFTERQRYLEALSKEQLIQIAQAMLK</sequence>
<reference evidence="1 2" key="1">
    <citation type="submission" date="2018-11" db="EMBL/GenBank/DDBJ databases">
        <title>Genome sequencing and assembly of Clostridium tagluense strain A121.</title>
        <authorList>
            <person name="Murakami T."/>
            <person name="Segawa T."/>
            <person name="Shcherbakova V.A."/>
            <person name="Mori H."/>
            <person name="Yoshimura Y."/>
        </authorList>
    </citation>
    <scope>NUCLEOTIDE SEQUENCE [LARGE SCALE GENOMIC DNA]</scope>
    <source>
        <strain evidence="1 2">A121</strain>
    </source>
</reference>
<dbReference type="RefSeq" id="WP_124999787.1">
    <property type="nucleotide sequence ID" value="NZ_BHYK01000007.1"/>
</dbReference>
<dbReference type="OrthoDB" id="1912767at2"/>
<keyword evidence="2" id="KW-1185">Reference proteome</keyword>
<dbReference type="Proteomes" id="UP000287872">
    <property type="component" value="Unassembled WGS sequence"/>
</dbReference>